<evidence type="ECO:0000256" key="2">
    <source>
        <dbReference type="ARBA" id="ARBA00022692"/>
    </source>
</evidence>
<evidence type="ECO:0000259" key="8">
    <source>
        <dbReference type="PROSITE" id="PS50893"/>
    </source>
</evidence>
<dbReference type="InterPro" id="IPR003439">
    <property type="entry name" value="ABC_transporter-like_ATP-bd"/>
</dbReference>
<dbReference type="PANTHER" id="PTHR43394:SF1">
    <property type="entry name" value="ATP-BINDING CASSETTE SUB-FAMILY B MEMBER 10, MITOCHONDRIAL"/>
    <property type="match status" value="1"/>
</dbReference>
<dbReference type="InterPro" id="IPR039421">
    <property type="entry name" value="Type_1_exporter"/>
</dbReference>
<comment type="caution">
    <text evidence="10">The sequence shown here is derived from an EMBL/GenBank/DDBJ whole genome shotgun (WGS) entry which is preliminary data.</text>
</comment>
<evidence type="ECO:0000256" key="1">
    <source>
        <dbReference type="ARBA" id="ARBA00004651"/>
    </source>
</evidence>
<name>A0ABR8SL14_9BACL</name>
<proteinExistence type="predicted"/>
<keyword evidence="6 7" id="KW-0472">Membrane</keyword>
<dbReference type="Pfam" id="PF00664">
    <property type="entry name" value="ABC_membrane"/>
    <property type="match status" value="1"/>
</dbReference>
<organism evidence="10 11">
    <name type="scientific">Fictibacillus norfolkensis</name>
    <dbReference type="NCBI Taxonomy" id="2762233"/>
    <lineage>
        <taxon>Bacteria</taxon>
        <taxon>Bacillati</taxon>
        <taxon>Bacillota</taxon>
        <taxon>Bacilli</taxon>
        <taxon>Bacillales</taxon>
        <taxon>Fictibacillaceae</taxon>
        <taxon>Fictibacillus</taxon>
    </lineage>
</organism>
<keyword evidence="4 10" id="KW-0067">ATP-binding</keyword>
<protein>
    <submittedName>
        <fullName evidence="10">ATP-binding cassette domain-containing protein</fullName>
    </submittedName>
</protein>
<dbReference type="GO" id="GO:0005524">
    <property type="term" value="F:ATP binding"/>
    <property type="evidence" value="ECO:0007669"/>
    <property type="project" value="UniProtKB-KW"/>
</dbReference>
<sequence length="586" mass="66726">MKQWSVFKRLMSYTKPHKKRLAFAFLLLLVATAAELTGPILVKTFIDDFVTPRNFEQRALVILASGYIGLIVISAVVNYVQFVLFQSVALDIIQTLRIQVFSKVHSLGLKFFDRTPVGSLVSRITNDTEAVKDLYVSVLSTFVQNIVFLFGIFGFMFYLNVKLALFCLGILPFIVLIMWLYRKYSSRSFYDMREKLSQLNAKLNESLQGMSIVQVFNQQKRLRKEFAKINQEHNDAQIRNIKYNGLLLRPAVDLVYMLALLMILSFFGIKSFNSPVEIGVIYAFINYLDRFFEPVNMMMMRLSIFQQAIVSAGRVFTVMDEGEFAPVKKGDETPSISRGKIEFKDVSFSYDGEQEVLKEISFTAEPGQTVALVGHTGSGKSSIINLLMRFYEVNKGKILIDDVPLSNFENKELRTKMGLVLQDPFLFVGDIMQNVRLYDQTITDEDVVNAARFVQAAPFIERLPEGYKTELGERGATFSSGQRQLISFARTMAFSPKILILDEATANIDTETEEEIQEALHKMRSGRTTIAIAHRLSTIQDAELILVLHKGEIVERGTHQELLRQRGLYHKMFLLQHGKDSMNDVG</sequence>
<evidence type="ECO:0000256" key="6">
    <source>
        <dbReference type="ARBA" id="ARBA00023136"/>
    </source>
</evidence>
<keyword evidence="11" id="KW-1185">Reference proteome</keyword>
<dbReference type="CDD" id="cd18544">
    <property type="entry name" value="ABC_6TM_TmrA_like"/>
    <property type="match status" value="1"/>
</dbReference>
<evidence type="ECO:0000256" key="4">
    <source>
        <dbReference type="ARBA" id="ARBA00022840"/>
    </source>
</evidence>
<comment type="subcellular location">
    <subcellularLocation>
        <location evidence="1">Cell membrane</location>
        <topology evidence="1">Multi-pass membrane protein</topology>
    </subcellularLocation>
</comment>
<dbReference type="InterPro" id="IPR017871">
    <property type="entry name" value="ABC_transporter-like_CS"/>
</dbReference>
<dbReference type="Pfam" id="PF00005">
    <property type="entry name" value="ABC_tran"/>
    <property type="match status" value="1"/>
</dbReference>
<dbReference type="PANTHER" id="PTHR43394">
    <property type="entry name" value="ATP-DEPENDENT PERMEASE MDL1, MITOCHONDRIAL"/>
    <property type="match status" value="1"/>
</dbReference>
<dbReference type="SUPFAM" id="SSF52540">
    <property type="entry name" value="P-loop containing nucleoside triphosphate hydrolases"/>
    <property type="match status" value="1"/>
</dbReference>
<dbReference type="InterPro" id="IPR036640">
    <property type="entry name" value="ABC1_TM_sf"/>
</dbReference>
<dbReference type="PROSITE" id="PS00211">
    <property type="entry name" value="ABC_TRANSPORTER_1"/>
    <property type="match status" value="1"/>
</dbReference>
<evidence type="ECO:0000313" key="10">
    <source>
        <dbReference type="EMBL" id="MBD7964180.1"/>
    </source>
</evidence>
<dbReference type="SMART" id="SM00382">
    <property type="entry name" value="AAA"/>
    <property type="match status" value="1"/>
</dbReference>
<reference evidence="10 11" key="1">
    <citation type="submission" date="2020-08" db="EMBL/GenBank/DDBJ databases">
        <title>A Genomic Blueprint of the Chicken Gut Microbiome.</title>
        <authorList>
            <person name="Gilroy R."/>
            <person name="Ravi A."/>
            <person name="Getino M."/>
            <person name="Pursley I."/>
            <person name="Horton D.L."/>
            <person name="Alikhan N.-F."/>
            <person name="Baker D."/>
            <person name="Gharbi K."/>
            <person name="Hall N."/>
            <person name="Watson M."/>
            <person name="Adriaenssens E.M."/>
            <person name="Foster-Nyarko E."/>
            <person name="Jarju S."/>
            <person name="Secka A."/>
            <person name="Antonio M."/>
            <person name="Oren A."/>
            <person name="Chaudhuri R."/>
            <person name="La Ragione R.M."/>
            <person name="Hildebrand F."/>
            <person name="Pallen M.J."/>
        </authorList>
    </citation>
    <scope>NUCLEOTIDE SEQUENCE [LARGE SCALE GENOMIC DNA]</scope>
    <source>
        <strain evidence="10 11">Sa2CUA10</strain>
    </source>
</reference>
<feature type="domain" description="ABC transmembrane type-1" evidence="9">
    <location>
        <begin position="22"/>
        <end position="307"/>
    </location>
</feature>
<feature type="transmembrane region" description="Helical" evidence="7">
    <location>
        <begin position="246"/>
        <end position="269"/>
    </location>
</feature>
<feature type="domain" description="ABC transporter" evidence="8">
    <location>
        <begin position="341"/>
        <end position="575"/>
    </location>
</feature>
<keyword evidence="3" id="KW-0547">Nucleotide-binding</keyword>
<dbReference type="InterPro" id="IPR011527">
    <property type="entry name" value="ABC1_TM_dom"/>
</dbReference>
<feature type="transmembrane region" description="Helical" evidence="7">
    <location>
        <begin position="163"/>
        <end position="181"/>
    </location>
</feature>
<dbReference type="SUPFAM" id="SSF90123">
    <property type="entry name" value="ABC transporter transmembrane region"/>
    <property type="match status" value="1"/>
</dbReference>
<feature type="transmembrane region" description="Helical" evidence="7">
    <location>
        <begin position="57"/>
        <end position="80"/>
    </location>
</feature>
<evidence type="ECO:0000313" key="11">
    <source>
        <dbReference type="Proteomes" id="UP000603641"/>
    </source>
</evidence>
<keyword evidence="2 7" id="KW-0812">Transmembrane</keyword>
<dbReference type="EMBL" id="JACSQM010000003">
    <property type="protein sequence ID" value="MBD7964180.1"/>
    <property type="molecule type" value="Genomic_DNA"/>
</dbReference>
<feature type="transmembrane region" description="Helical" evidence="7">
    <location>
        <begin position="134"/>
        <end position="157"/>
    </location>
</feature>
<gene>
    <name evidence="10" type="ORF">H9648_08960</name>
</gene>
<keyword evidence="5 7" id="KW-1133">Transmembrane helix</keyword>
<dbReference type="CDD" id="cd03254">
    <property type="entry name" value="ABCC_Glucan_exporter_like"/>
    <property type="match status" value="1"/>
</dbReference>
<evidence type="ECO:0000256" key="3">
    <source>
        <dbReference type="ARBA" id="ARBA00022741"/>
    </source>
</evidence>
<dbReference type="Gene3D" id="1.20.1560.10">
    <property type="entry name" value="ABC transporter type 1, transmembrane domain"/>
    <property type="match status" value="1"/>
</dbReference>
<dbReference type="PROSITE" id="PS50893">
    <property type="entry name" value="ABC_TRANSPORTER_2"/>
    <property type="match status" value="1"/>
</dbReference>
<dbReference type="PROSITE" id="PS50929">
    <property type="entry name" value="ABC_TM1F"/>
    <property type="match status" value="1"/>
</dbReference>
<dbReference type="Gene3D" id="3.40.50.300">
    <property type="entry name" value="P-loop containing nucleotide triphosphate hydrolases"/>
    <property type="match status" value="1"/>
</dbReference>
<accession>A0ABR8SL14</accession>
<evidence type="ECO:0000256" key="5">
    <source>
        <dbReference type="ARBA" id="ARBA00022989"/>
    </source>
</evidence>
<dbReference type="InterPro" id="IPR027417">
    <property type="entry name" value="P-loop_NTPase"/>
</dbReference>
<dbReference type="InterPro" id="IPR003593">
    <property type="entry name" value="AAA+_ATPase"/>
</dbReference>
<evidence type="ECO:0000259" key="9">
    <source>
        <dbReference type="PROSITE" id="PS50929"/>
    </source>
</evidence>
<dbReference type="Proteomes" id="UP000603641">
    <property type="component" value="Unassembled WGS sequence"/>
</dbReference>
<evidence type="ECO:0000256" key="7">
    <source>
        <dbReference type="SAM" id="Phobius"/>
    </source>
</evidence>